<dbReference type="InterPro" id="IPR003228">
    <property type="entry name" value="TFIID_TAF12_dom"/>
</dbReference>
<proteinExistence type="inferred from homology"/>
<evidence type="ECO:0000256" key="6">
    <source>
        <dbReference type="SAM" id="MobiDB-lite"/>
    </source>
</evidence>
<feature type="compositionally biased region" description="Low complexity" evidence="6">
    <location>
        <begin position="373"/>
        <end position="394"/>
    </location>
</feature>
<dbReference type="STRING" id="1531966.A0A0A1TRW1"/>
<dbReference type="Gene3D" id="1.10.20.10">
    <property type="entry name" value="Histone, subunit A"/>
    <property type="match status" value="1"/>
</dbReference>
<evidence type="ECO:0000313" key="8">
    <source>
        <dbReference type="EMBL" id="CEJ94955.1"/>
    </source>
</evidence>
<dbReference type="InterPro" id="IPR009072">
    <property type="entry name" value="Histone-fold"/>
</dbReference>
<feature type="compositionally biased region" description="Low complexity" evidence="6">
    <location>
        <begin position="105"/>
        <end position="117"/>
    </location>
</feature>
<dbReference type="GO" id="GO:0046982">
    <property type="term" value="F:protein heterodimerization activity"/>
    <property type="evidence" value="ECO:0007669"/>
    <property type="project" value="InterPro"/>
</dbReference>
<feature type="compositionally biased region" description="Low complexity" evidence="6">
    <location>
        <begin position="413"/>
        <end position="435"/>
    </location>
</feature>
<dbReference type="InterPro" id="IPR037794">
    <property type="entry name" value="TAF12"/>
</dbReference>
<name>A0A0A1TRW1_9HYPO</name>
<dbReference type="CDD" id="cd07981">
    <property type="entry name" value="HFD_TAF12"/>
    <property type="match status" value="1"/>
</dbReference>
<dbReference type="GO" id="GO:0003677">
    <property type="term" value="F:DNA binding"/>
    <property type="evidence" value="ECO:0007669"/>
    <property type="project" value="TreeGrafter"/>
</dbReference>
<dbReference type="OrthoDB" id="2193432at2759"/>
<dbReference type="Proteomes" id="UP000039046">
    <property type="component" value="Unassembled WGS sequence"/>
</dbReference>
<dbReference type="EMBL" id="CDHN01000008">
    <property type="protein sequence ID" value="CEJ94955.1"/>
    <property type="molecule type" value="Genomic_DNA"/>
</dbReference>
<dbReference type="GO" id="GO:0000124">
    <property type="term" value="C:SAGA complex"/>
    <property type="evidence" value="ECO:0007669"/>
    <property type="project" value="InterPro"/>
</dbReference>
<organism evidence="8 9">
    <name type="scientific">[Torrubiella] hemipterigena</name>
    <dbReference type="NCBI Taxonomy" id="1531966"/>
    <lineage>
        <taxon>Eukaryota</taxon>
        <taxon>Fungi</taxon>
        <taxon>Dikarya</taxon>
        <taxon>Ascomycota</taxon>
        <taxon>Pezizomycotina</taxon>
        <taxon>Sordariomycetes</taxon>
        <taxon>Hypocreomycetidae</taxon>
        <taxon>Hypocreales</taxon>
        <taxon>Clavicipitaceae</taxon>
        <taxon>Clavicipitaceae incertae sedis</taxon>
        <taxon>'Torrubiella' clade</taxon>
    </lineage>
</organism>
<keyword evidence="5" id="KW-0539">Nucleus</keyword>
<accession>A0A0A1TRW1</accession>
<evidence type="ECO:0000313" key="9">
    <source>
        <dbReference type="Proteomes" id="UP000039046"/>
    </source>
</evidence>
<evidence type="ECO:0000256" key="1">
    <source>
        <dbReference type="ARBA" id="ARBA00004123"/>
    </source>
</evidence>
<sequence length="642" mass="67174">MNPVQPQAGQAAPGQAKPPMYQPAQIRNLPFLSDEEKTKYEQGLMGLWNRVNNSPANSPDQLAARTKIIDFSKMLIGKIQARRNQAAQQGRQAGAVQPTGQPNPAAQAAAQQQQQQQRTPSVGGANDPKAAAALAAAANRPGQPAAPLAASATPATAAAIGRPKIPDHLLQYVAKMTFRPPVQLAEKNPADAAKWIEEMKERYARALMTMENSKNKVAAMDKILNDRAQAGNPLKDDDLARYKTSREQQLKLHSDAHKWVESVRKQQEMLGNAQASTMQPNVAAAAAAANNQRAAAAAAAANQAGAASVNAAVDAAKAQQMAANRAAANGTPTGQAQARPIGQQAGAAIKQEPQAPGPVNTAVAQAQAQQQANLAAGRVQTPQSATPTTAPGGTRALSHQAAMSLANQRAASTPGAVAGQATAAASTPTTMGGTAMNQNTAASNGQQGHSHAHPTQQQVPLQSKMPIQKQLPERATAVPQGVSMGGGVASGRPTMSQGSGSIGGVMNQPAVNRVPVYTHRAVSDHVLSKKKLDELVRQVTGAPAEGQEGNLLTPEVEESVLNMADSFVDNVLNAACRNSRERGSKVLEIRDIQLVLERTYNIRVPGYSSDELRTIRKVQPSPGWIAKMSAVQAAKVMPGKSD</sequence>
<keyword evidence="4" id="KW-0804">Transcription</keyword>
<dbReference type="FunFam" id="1.10.20.10:FF:000037">
    <property type="entry name" value="Transcription initiation factor TFIID subunit 12"/>
    <property type="match status" value="1"/>
</dbReference>
<evidence type="ECO:0000256" key="3">
    <source>
        <dbReference type="ARBA" id="ARBA00023015"/>
    </source>
</evidence>
<dbReference type="AlphaFoldDB" id="A0A0A1TRW1"/>
<dbReference type="GO" id="GO:0017025">
    <property type="term" value="F:TBP-class protein binding"/>
    <property type="evidence" value="ECO:0007669"/>
    <property type="project" value="TreeGrafter"/>
</dbReference>
<feature type="region of interest" description="Disordered" evidence="6">
    <location>
        <begin position="82"/>
        <end position="128"/>
    </location>
</feature>
<feature type="region of interest" description="Disordered" evidence="6">
    <location>
        <begin position="326"/>
        <end position="346"/>
    </location>
</feature>
<dbReference type="PANTHER" id="PTHR12264">
    <property type="entry name" value="TRANSCRIPTION INITIATION FACTOR TFIID SUBUNIT 12"/>
    <property type="match status" value="1"/>
</dbReference>
<dbReference type="Pfam" id="PF03847">
    <property type="entry name" value="TFIID_20kDa"/>
    <property type="match status" value="1"/>
</dbReference>
<gene>
    <name evidence="8" type="ORF">VHEMI10459</name>
</gene>
<dbReference type="PANTHER" id="PTHR12264:SF21">
    <property type="entry name" value="TRANSCRIPTION INITIATION FACTOR TFIID SUBUNIT 12"/>
    <property type="match status" value="1"/>
</dbReference>
<evidence type="ECO:0000256" key="2">
    <source>
        <dbReference type="ARBA" id="ARBA00007530"/>
    </source>
</evidence>
<reference evidence="8 9" key="1">
    <citation type="journal article" date="2015" name="Genome Announc.">
        <title>Draft Genome Sequence and Gene Annotation of the Entomopathogenic Fungus Verticillium hemipterigenum.</title>
        <authorList>
            <person name="Horn F."/>
            <person name="Habel A."/>
            <person name="Scharf D.H."/>
            <person name="Dworschak J."/>
            <person name="Brakhage A.A."/>
            <person name="Guthke R."/>
            <person name="Hertweck C."/>
            <person name="Linde J."/>
        </authorList>
    </citation>
    <scope>NUCLEOTIDE SEQUENCE [LARGE SCALE GENOMIC DNA]</scope>
</reference>
<feature type="region of interest" description="Disordered" evidence="6">
    <location>
        <begin position="1"/>
        <end position="34"/>
    </location>
</feature>
<evidence type="ECO:0000256" key="5">
    <source>
        <dbReference type="ARBA" id="ARBA00023242"/>
    </source>
</evidence>
<feature type="compositionally biased region" description="Low complexity" evidence="6">
    <location>
        <begin position="82"/>
        <end position="95"/>
    </location>
</feature>
<feature type="region of interest" description="Disordered" evidence="6">
    <location>
        <begin position="373"/>
        <end position="461"/>
    </location>
</feature>
<dbReference type="GO" id="GO:0051123">
    <property type="term" value="P:RNA polymerase II preinitiation complex assembly"/>
    <property type="evidence" value="ECO:0007669"/>
    <property type="project" value="TreeGrafter"/>
</dbReference>
<keyword evidence="9" id="KW-1185">Reference proteome</keyword>
<dbReference type="HOGENOM" id="CLU_014055_0_0_1"/>
<comment type="subcellular location">
    <subcellularLocation>
        <location evidence="1">Nucleus</location>
    </subcellularLocation>
</comment>
<comment type="similarity">
    <text evidence="2">Belongs to the TAF12 family.</text>
</comment>
<evidence type="ECO:0000259" key="7">
    <source>
        <dbReference type="Pfam" id="PF03847"/>
    </source>
</evidence>
<evidence type="ECO:0000256" key="4">
    <source>
        <dbReference type="ARBA" id="ARBA00023163"/>
    </source>
</evidence>
<feature type="compositionally biased region" description="Polar residues" evidence="6">
    <location>
        <begin position="436"/>
        <end position="461"/>
    </location>
</feature>
<dbReference type="GO" id="GO:0005669">
    <property type="term" value="C:transcription factor TFIID complex"/>
    <property type="evidence" value="ECO:0007669"/>
    <property type="project" value="InterPro"/>
</dbReference>
<feature type="domain" description="Transcription initiation factor TFIID subunit 12" evidence="7">
    <location>
        <begin position="528"/>
        <end position="602"/>
    </location>
</feature>
<feature type="compositionally biased region" description="Low complexity" evidence="6">
    <location>
        <begin position="1"/>
        <end position="19"/>
    </location>
</feature>
<protein>
    <recommendedName>
        <fullName evidence="7">Transcription initiation factor TFIID subunit 12 domain-containing protein</fullName>
    </recommendedName>
</protein>
<keyword evidence="3" id="KW-0805">Transcription regulation</keyword>
<dbReference type="SUPFAM" id="SSF47113">
    <property type="entry name" value="Histone-fold"/>
    <property type="match status" value="1"/>
</dbReference>